<reference evidence="1 2" key="1">
    <citation type="submission" date="2015-11" db="EMBL/GenBank/DDBJ databases">
        <title>Expanding the genomic diversity of Burkholderia species for the development of highly accurate diagnostics.</title>
        <authorList>
            <person name="Sahl J."/>
            <person name="Keim P."/>
            <person name="Wagner D."/>
        </authorList>
    </citation>
    <scope>NUCLEOTIDE SEQUENCE [LARGE SCALE GENOMIC DNA]</scope>
    <source>
        <strain evidence="1 2">MSMB1960WGS</strain>
    </source>
</reference>
<dbReference type="RefSeq" id="WP_059809517.1">
    <property type="nucleotide sequence ID" value="NZ_CADESW010000015.1"/>
</dbReference>
<sequence>MDRFETDVMDDLMYEAAEGPAGASTQAYDEFDEDGFDEGDYGDEGDDEFLGRVLGGIGNVVAGLAGGGGAGFDEYDEGDGFEFADEADEGDEFDAADEWDGADEFDAMEDAVADALDAADGDEFFRRLARVARTVGRGIGTAARAIAPVANMIPLPQAQLIGRIANVAGRLLADGADEFEVFDEMVDGLDEDGIDAAAPVLAGMLVRRAVPALARSAPQVRRAAVHGVARAVRTATRRQGPPAARAVARAVRATRRIVQRQRVAPRAAAQIVRRVAQQVARRPQAIRRLARPLVPAARRATPRGQGARTVARAIAPVARRVAATAGRRLPGAAAGACPHCGVRHVRLRGPVTITIRGVR</sequence>
<accession>A0A108MI70</accession>
<organism evidence="1">
    <name type="scientific">Burkholderia stagnalis</name>
    <dbReference type="NCBI Taxonomy" id="1503054"/>
    <lineage>
        <taxon>Bacteria</taxon>
        <taxon>Pseudomonadati</taxon>
        <taxon>Pseudomonadota</taxon>
        <taxon>Betaproteobacteria</taxon>
        <taxon>Burkholderiales</taxon>
        <taxon>Burkholderiaceae</taxon>
        <taxon>Burkholderia</taxon>
        <taxon>Burkholderia cepacia complex</taxon>
    </lineage>
</organism>
<evidence type="ECO:0000313" key="1">
    <source>
        <dbReference type="EMBL" id="KWA61151.1"/>
    </source>
</evidence>
<dbReference type="AlphaFoldDB" id="A0A108MI70"/>
<proteinExistence type="predicted"/>
<dbReference type="STRING" id="1503054.WT74_10120"/>
<gene>
    <name evidence="1" type="ORF">WT44_17370</name>
</gene>
<comment type="caution">
    <text evidence="1">The sequence shown here is derived from an EMBL/GenBank/DDBJ whole genome shotgun (WGS) entry which is preliminary data.</text>
</comment>
<dbReference type="Proteomes" id="UP000068603">
    <property type="component" value="Unassembled WGS sequence"/>
</dbReference>
<dbReference type="EMBL" id="LPHB01000049">
    <property type="protein sequence ID" value="KWA61151.1"/>
    <property type="molecule type" value="Genomic_DNA"/>
</dbReference>
<protein>
    <submittedName>
        <fullName evidence="1">Uncharacterized protein</fullName>
    </submittedName>
</protein>
<evidence type="ECO:0000313" key="2">
    <source>
        <dbReference type="Proteomes" id="UP000068603"/>
    </source>
</evidence>
<name>A0A108MI70_9BURK</name>
<dbReference type="GeneID" id="93053351"/>